<proteinExistence type="predicted"/>
<gene>
    <name evidence="3" type="ORF">H9Q81_09260</name>
</gene>
<keyword evidence="4" id="KW-1185">Reference proteome</keyword>
<keyword evidence="2" id="KW-0812">Transmembrane</keyword>
<keyword evidence="2" id="KW-1133">Transmembrane helix</keyword>
<evidence type="ECO:0000313" key="3">
    <source>
        <dbReference type="EMBL" id="QNM15088.1"/>
    </source>
</evidence>
<evidence type="ECO:0000256" key="2">
    <source>
        <dbReference type="SAM" id="Phobius"/>
    </source>
</evidence>
<dbReference type="KEGG" id="fho:H9Q81_09260"/>
<feature type="coiled-coil region" evidence="1">
    <location>
        <begin position="264"/>
        <end position="291"/>
    </location>
</feature>
<evidence type="ECO:0008006" key="5">
    <source>
        <dbReference type="Google" id="ProtNLM"/>
    </source>
</evidence>
<evidence type="ECO:0000313" key="4">
    <source>
        <dbReference type="Proteomes" id="UP000515913"/>
    </source>
</evidence>
<dbReference type="Proteomes" id="UP000515913">
    <property type="component" value="Chromosome"/>
</dbReference>
<keyword evidence="2" id="KW-0472">Membrane</keyword>
<keyword evidence="1" id="KW-0175">Coiled coil</keyword>
<dbReference type="EMBL" id="CP060637">
    <property type="protein sequence ID" value="QNM15088.1"/>
    <property type="molecule type" value="Genomic_DNA"/>
</dbReference>
<reference evidence="3 4" key="1">
    <citation type="submission" date="2020-08" db="EMBL/GenBank/DDBJ databases">
        <authorList>
            <person name="Liu C."/>
            <person name="Sun Q."/>
        </authorList>
    </citation>
    <scope>NUCLEOTIDE SEQUENCE [LARGE SCALE GENOMIC DNA]</scope>
    <source>
        <strain evidence="3 4">NSJ-57</strain>
    </source>
</reference>
<dbReference type="RefSeq" id="WP_176838290.1">
    <property type="nucleotide sequence ID" value="NZ_CP060637.1"/>
</dbReference>
<accession>A0A7G9GWA6</accession>
<name>A0A7G9GWA6_9FUSO</name>
<sequence>MNIFNFFKKKKIEFFLLQDLKNITNKSGVLILDSSFFIILKITIPYETDLRERNLMIEDELQEIIENYNSFLYIEKELTLSIENNFESILVILIDRGKIENIIDELKANKITFLGIFPLFFMEFFNKENKDKIYLEIEKDLVRMYFFKDKKLYDFEEIELINDSLSEKLLILESYFSKNPYVFTYENNKNSTYLSFYFIKYQDWHNYNYFYEKDFNFLPEQYIWELQSKNIIKNLTMITGILLIITLLLFLLLNIYTNKCTHKLNTIQNNLKILNSKIISKKDEIQKLQIKICDTKTETKLNKTNSLKACSLIEAIFLSSSNINIQLIEFNGKNIIKIKGSSINENSIYSFETKLLTYKFFKNINHDFIKYQDNKYIFLIEVEVLYDN</sequence>
<protein>
    <recommendedName>
        <fullName evidence="5">Fimbrial assembly protein</fullName>
    </recommendedName>
</protein>
<evidence type="ECO:0000256" key="1">
    <source>
        <dbReference type="SAM" id="Coils"/>
    </source>
</evidence>
<dbReference type="AlphaFoldDB" id="A0A7G9GWA6"/>
<organism evidence="3 4">
    <name type="scientific">Fusobacterium hominis</name>
    <dbReference type="NCBI Taxonomy" id="2764326"/>
    <lineage>
        <taxon>Bacteria</taxon>
        <taxon>Fusobacteriati</taxon>
        <taxon>Fusobacteriota</taxon>
        <taxon>Fusobacteriia</taxon>
        <taxon>Fusobacteriales</taxon>
        <taxon>Fusobacteriaceae</taxon>
        <taxon>Fusobacterium</taxon>
    </lineage>
</organism>
<feature type="transmembrane region" description="Helical" evidence="2">
    <location>
        <begin position="235"/>
        <end position="256"/>
    </location>
</feature>